<protein>
    <submittedName>
        <fullName evidence="1">Uncharacterized protein</fullName>
    </submittedName>
</protein>
<evidence type="ECO:0000313" key="1">
    <source>
        <dbReference type="EMBL" id="QHT96483.1"/>
    </source>
</evidence>
<organism evidence="1">
    <name type="scientific">viral metagenome</name>
    <dbReference type="NCBI Taxonomy" id="1070528"/>
    <lineage>
        <taxon>unclassified sequences</taxon>
        <taxon>metagenomes</taxon>
        <taxon>organismal metagenomes</taxon>
    </lineage>
</organism>
<proteinExistence type="predicted"/>
<dbReference type="EMBL" id="MN740257">
    <property type="protein sequence ID" value="QHT96483.1"/>
    <property type="molecule type" value="Genomic_DNA"/>
</dbReference>
<accession>A0A6C0IYB7</accession>
<sequence length="871" mass="103569">MSNIPNDNKLNDIIEDFNNDKNTPSLYTLSSEEECETLSNSDSINIKLVGNKRNDEFLFYNNDNSITDSKDEIESSDIDTVTLEKSYYTSAELVDKKDDIVKLFYLFDVVIFTDDYRIRLVNNTRWFCFLKSNSLKYINPDKFPGILFLPFSSINLIKKIINRHNKYLLTNDSETYNIKFKYQICFDEGDIYKNMVYKKIQIQNKLLFVPMSKYQLKLTEYKLRGFCQIMEELGAVEIEIEFNHEKLEATHKKVTVNTSDFKYIAGTLGFSESSSDSDNKEITYKLVYPKHNTFILNSKIIKKKIETGKYIINKKNFDSNLELQYIIESRCRHFITNYSTVFTLDNSISYDFKLMGKLESHNFNLGFETNNEVIKNLKLSINTKVKFCNQKDSYKNLLGDNVSWDSIGFNYLLGTLNEETFKNEGIFKIIFFVHKYIDKVIYQKNKKYYQQIKKLYKYINKEFSFEEYKDLLLNYFNINSHWLHFLNFIDVLVFKSVSYDKLGFLILMSQSNIESFKKHQKIINFIRHMSAIDSTEQQFWEMLEPNNYYLAINKLSNHYDVLSTFNWFNLNKLLYDLKKYKPIYFNSNDNELSYSDLYNNFILGHMTTQFEKNLKPFIINFININFADKLAEIDTQLSSIIFNIIRPRHLLYYNINTEYRLKQLIDNKFIQIEEGVSFYEDIYDKIKDHGRDEISDTSSNLYKKLLLIIKCDHFKDKYPTIYRKINYILDDYTDITKLVTFCSESNMFNCMKKFCSTIVRKVILFDYKFDIKLIDLNVTGYQILLLHIKNINEAKNTSLKVDFFIRLCNFIIKEKTFQLSDDTITILDIPSEIKELVLKSFDFNSLADISFSFLNNKFNLNLEIEFYRLIK</sequence>
<reference evidence="1" key="1">
    <citation type="journal article" date="2020" name="Nature">
        <title>Giant virus diversity and host interactions through global metagenomics.</title>
        <authorList>
            <person name="Schulz F."/>
            <person name="Roux S."/>
            <person name="Paez-Espino D."/>
            <person name="Jungbluth S."/>
            <person name="Walsh D.A."/>
            <person name="Denef V.J."/>
            <person name="McMahon K.D."/>
            <person name="Konstantinidis K.T."/>
            <person name="Eloe-Fadrosh E.A."/>
            <person name="Kyrpides N.C."/>
            <person name="Woyke T."/>
        </authorList>
    </citation>
    <scope>NUCLEOTIDE SEQUENCE</scope>
    <source>
        <strain evidence="1">GVMAG-M-3300024302-11</strain>
    </source>
</reference>
<name>A0A6C0IYB7_9ZZZZ</name>
<dbReference type="AlphaFoldDB" id="A0A6C0IYB7"/>